<sequence length="111" mass="12243">CYCSPAIWRLASFLRELGTDVSRLNQAKVKLGGAATTCQVRYPSLNNAMVTHDRIQLAVAAHGLQQENVNLSFTISDTVVIIWIDLSSLNLDYSQITDVGLVTPVKIYEFA</sequence>
<name>A0A835PC27_VANPL</name>
<evidence type="ECO:0000313" key="2">
    <source>
        <dbReference type="Proteomes" id="UP000639772"/>
    </source>
</evidence>
<feature type="non-terminal residue" evidence="1">
    <location>
        <position position="1"/>
    </location>
</feature>
<organism evidence="1 2">
    <name type="scientific">Vanilla planifolia</name>
    <name type="common">Vanilla</name>
    <dbReference type="NCBI Taxonomy" id="51239"/>
    <lineage>
        <taxon>Eukaryota</taxon>
        <taxon>Viridiplantae</taxon>
        <taxon>Streptophyta</taxon>
        <taxon>Embryophyta</taxon>
        <taxon>Tracheophyta</taxon>
        <taxon>Spermatophyta</taxon>
        <taxon>Magnoliopsida</taxon>
        <taxon>Liliopsida</taxon>
        <taxon>Asparagales</taxon>
        <taxon>Orchidaceae</taxon>
        <taxon>Vanilloideae</taxon>
        <taxon>Vanilleae</taxon>
        <taxon>Vanilla</taxon>
    </lineage>
</organism>
<comment type="caution">
    <text evidence="1">The sequence shown here is derived from an EMBL/GenBank/DDBJ whole genome shotgun (WGS) entry which is preliminary data.</text>
</comment>
<dbReference type="EMBL" id="JADCNM010000166">
    <property type="protein sequence ID" value="KAG0449640.1"/>
    <property type="molecule type" value="Genomic_DNA"/>
</dbReference>
<evidence type="ECO:0000313" key="1">
    <source>
        <dbReference type="EMBL" id="KAG0449640.1"/>
    </source>
</evidence>
<proteinExistence type="predicted"/>
<protein>
    <submittedName>
        <fullName evidence="1">Uncharacterized protein</fullName>
    </submittedName>
</protein>
<gene>
    <name evidence="1" type="ORF">HPP92_027183</name>
</gene>
<dbReference type="Proteomes" id="UP000639772">
    <property type="component" value="Unassembled WGS sequence"/>
</dbReference>
<dbReference type="AlphaFoldDB" id="A0A835PC27"/>
<accession>A0A835PC27</accession>
<reference evidence="1 2" key="1">
    <citation type="journal article" date="2020" name="Nat. Food">
        <title>A phased Vanilla planifolia genome enables genetic improvement of flavour and production.</title>
        <authorList>
            <person name="Hasing T."/>
            <person name="Tang H."/>
            <person name="Brym M."/>
            <person name="Khazi F."/>
            <person name="Huang T."/>
            <person name="Chambers A.H."/>
        </authorList>
    </citation>
    <scope>NUCLEOTIDE SEQUENCE [LARGE SCALE GENOMIC DNA]</scope>
    <source>
        <tissue evidence="1">Leaf</tissue>
    </source>
</reference>